<dbReference type="Pfam" id="PF00249">
    <property type="entry name" value="Myb_DNA-binding"/>
    <property type="match status" value="2"/>
</dbReference>
<dbReference type="Proteomes" id="UP001412067">
    <property type="component" value="Unassembled WGS sequence"/>
</dbReference>
<dbReference type="InterPro" id="IPR053106">
    <property type="entry name" value="Plant_Male-Germline_Reg_TFs"/>
</dbReference>
<protein>
    <submittedName>
        <fullName evidence="4">Transcription factor GAMYB</fullName>
    </submittedName>
</protein>
<dbReference type="Gene3D" id="1.10.10.60">
    <property type="entry name" value="Homeodomain-like"/>
    <property type="match status" value="2"/>
</dbReference>
<accession>A0ABR2M8Y8</accession>
<keyword evidence="1" id="KW-0238">DNA-binding</keyword>
<dbReference type="EMBL" id="JBBWWR010000010">
    <property type="protein sequence ID" value="KAK8960496.1"/>
    <property type="molecule type" value="Genomic_DNA"/>
</dbReference>
<evidence type="ECO:0000256" key="1">
    <source>
        <dbReference type="ARBA" id="ARBA00023125"/>
    </source>
</evidence>
<dbReference type="PROSITE" id="PS50090">
    <property type="entry name" value="MYB_LIKE"/>
    <property type="match status" value="2"/>
</dbReference>
<evidence type="ECO:0000313" key="4">
    <source>
        <dbReference type="EMBL" id="KAK8960496.1"/>
    </source>
</evidence>
<name>A0ABR2M8Y8_9ASPA</name>
<keyword evidence="5" id="KW-1185">Reference proteome</keyword>
<proteinExistence type="predicted"/>
<dbReference type="InterPro" id="IPR001005">
    <property type="entry name" value="SANT/Myb"/>
</dbReference>
<dbReference type="SMART" id="SM00717">
    <property type="entry name" value="SANT"/>
    <property type="match status" value="2"/>
</dbReference>
<feature type="domain" description="HTH myb-type" evidence="3">
    <location>
        <begin position="15"/>
        <end position="71"/>
    </location>
</feature>
<dbReference type="SUPFAM" id="SSF46689">
    <property type="entry name" value="Homeodomain-like"/>
    <property type="match status" value="1"/>
</dbReference>
<gene>
    <name evidence="4" type="primary">GAM1</name>
    <name evidence="4" type="ORF">KSP40_PGU008686</name>
</gene>
<feature type="domain" description="Myb-like" evidence="2">
    <location>
        <begin position="15"/>
        <end position="67"/>
    </location>
</feature>
<comment type="caution">
    <text evidence="4">The sequence shown here is derived from an EMBL/GenBank/DDBJ whole genome shotgun (WGS) entry which is preliminary data.</text>
</comment>
<dbReference type="PANTHER" id="PTHR47996">
    <property type="entry name" value="TRANSCRIPTION FACTOR DUO1"/>
    <property type="match status" value="1"/>
</dbReference>
<evidence type="ECO:0000313" key="5">
    <source>
        <dbReference type="Proteomes" id="UP001412067"/>
    </source>
</evidence>
<organism evidence="4 5">
    <name type="scientific">Platanthera guangdongensis</name>
    <dbReference type="NCBI Taxonomy" id="2320717"/>
    <lineage>
        <taxon>Eukaryota</taxon>
        <taxon>Viridiplantae</taxon>
        <taxon>Streptophyta</taxon>
        <taxon>Embryophyta</taxon>
        <taxon>Tracheophyta</taxon>
        <taxon>Spermatophyta</taxon>
        <taxon>Magnoliopsida</taxon>
        <taxon>Liliopsida</taxon>
        <taxon>Asparagales</taxon>
        <taxon>Orchidaceae</taxon>
        <taxon>Orchidoideae</taxon>
        <taxon>Orchideae</taxon>
        <taxon>Orchidinae</taxon>
        <taxon>Platanthera</taxon>
    </lineage>
</organism>
<dbReference type="CDD" id="cd00167">
    <property type="entry name" value="SANT"/>
    <property type="match status" value="2"/>
</dbReference>
<feature type="domain" description="HTH myb-type" evidence="3">
    <location>
        <begin position="93"/>
        <end position="141"/>
    </location>
</feature>
<sequence>MHRAGAHISREIHAAVGIRKGPWQAEEDAALMDYVAKHGPRDWSSIRSKGLLPRTGKSCRLRWVNKLKPGLKTYALLLFNLVIMASFGTASGCKFSPEEERIVIDLQEIFGNRWAQIATHLPGRTDNDVKNFWSTRRKRLARLLQSPLPIRSHRNLAGEAVVAASFSKFEDTISAALPCNSLCLDLIPFTEQCSNSQCSQEPYAVEDSDAAKTVSVVIEPAINVSQPTQPPPFDQHLLNLPPLPEAQDLVLAFEDLPLPELIACPDQCEAMRLPEAPATFFDVDVAGHEFKIEHPEMPESFFDEFPSDLFDYLEQPVAVQKGS</sequence>
<evidence type="ECO:0000259" key="2">
    <source>
        <dbReference type="PROSITE" id="PS50090"/>
    </source>
</evidence>
<dbReference type="PROSITE" id="PS51294">
    <property type="entry name" value="HTH_MYB"/>
    <property type="match status" value="2"/>
</dbReference>
<dbReference type="InterPro" id="IPR009057">
    <property type="entry name" value="Homeodomain-like_sf"/>
</dbReference>
<dbReference type="InterPro" id="IPR017930">
    <property type="entry name" value="Myb_dom"/>
</dbReference>
<evidence type="ECO:0000259" key="3">
    <source>
        <dbReference type="PROSITE" id="PS51294"/>
    </source>
</evidence>
<dbReference type="PANTHER" id="PTHR47996:SF3">
    <property type="entry name" value="TRANSCRIPTION FACTOR DUO1"/>
    <property type="match status" value="1"/>
</dbReference>
<reference evidence="4 5" key="1">
    <citation type="journal article" date="2022" name="Nat. Plants">
        <title>Genomes of leafy and leafless Platanthera orchids illuminate the evolution of mycoheterotrophy.</title>
        <authorList>
            <person name="Li M.H."/>
            <person name="Liu K.W."/>
            <person name="Li Z."/>
            <person name="Lu H.C."/>
            <person name="Ye Q.L."/>
            <person name="Zhang D."/>
            <person name="Wang J.Y."/>
            <person name="Li Y.F."/>
            <person name="Zhong Z.M."/>
            <person name="Liu X."/>
            <person name="Yu X."/>
            <person name="Liu D.K."/>
            <person name="Tu X.D."/>
            <person name="Liu B."/>
            <person name="Hao Y."/>
            <person name="Liao X.Y."/>
            <person name="Jiang Y.T."/>
            <person name="Sun W.H."/>
            <person name="Chen J."/>
            <person name="Chen Y.Q."/>
            <person name="Ai Y."/>
            <person name="Zhai J.W."/>
            <person name="Wu S.S."/>
            <person name="Zhou Z."/>
            <person name="Hsiao Y.Y."/>
            <person name="Wu W.L."/>
            <person name="Chen Y.Y."/>
            <person name="Lin Y.F."/>
            <person name="Hsu J.L."/>
            <person name="Li C.Y."/>
            <person name="Wang Z.W."/>
            <person name="Zhao X."/>
            <person name="Zhong W.Y."/>
            <person name="Ma X.K."/>
            <person name="Ma L."/>
            <person name="Huang J."/>
            <person name="Chen G.Z."/>
            <person name="Huang M.Z."/>
            <person name="Huang L."/>
            <person name="Peng D.H."/>
            <person name="Luo Y.B."/>
            <person name="Zou S.Q."/>
            <person name="Chen S.P."/>
            <person name="Lan S."/>
            <person name="Tsai W.C."/>
            <person name="Van de Peer Y."/>
            <person name="Liu Z.J."/>
        </authorList>
    </citation>
    <scope>NUCLEOTIDE SEQUENCE [LARGE SCALE GENOMIC DNA]</scope>
    <source>
        <strain evidence="4">Lor288</strain>
    </source>
</reference>
<feature type="domain" description="Myb-like" evidence="2">
    <location>
        <begin position="94"/>
        <end position="137"/>
    </location>
</feature>